<dbReference type="InterPro" id="IPR001680">
    <property type="entry name" value="WD40_rpt"/>
</dbReference>
<reference evidence="1 2" key="1">
    <citation type="journal article" date="2018" name="Mycol. Prog.">
        <title>Coniella lustricola, a new species from submerged detritus.</title>
        <authorList>
            <person name="Raudabaugh D.B."/>
            <person name="Iturriaga T."/>
            <person name="Carver A."/>
            <person name="Mondo S."/>
            <person name="Pangilinan J."/>
            <person name="Lipzen A."/>
            <person name="He G."/>
            <person name="Amirebrahimi M."/>
            <person name="Grigoriev I.V."/>
            <person name="Miller A.N."/>
        </authorList>
    </citation>
    <scope>NUCLEOTIDE SEQUENCE [LARGE SCALE GENOMIC DNA]</scope>
    <source>
        <strain evidence="1 2">B22-T-1</strain>
    </source>
</reference>
<evidence type="ECO:0008006" key="3">
    <source>
        <dbReference type="Google" id="ProtNLM"/>
    </source>
</evidence>
<keyword evidence="2" id="KW-1185">Reference proteome</keyword>
<dbReference type="Gene3D" id="2.130.10.10">
    <property type="entry name" value="YVTN repeat-like/Quinoprotein amine dehydrogenase"/>
    <property type="match status" value="1"/>
</dbReference>
<dbReference type="PANTHER" id="PTHR16220:SF0">
    <property type="entry name" value="WD REPEAT-CONTAINING PROTEIN WRAP73"/>
    <property type="match status" value="1"/>
</dbReference>
<dbReference type="GO" id="GO:1990810">
    <property type="term" value="P:microtubule anchoring at mitotic spindle pole body"/>
    <property type="evidence" value="ECO:0007669"/>
    <property type="project" value="TreeGrafter"/>
</dbReference>
<dbReference type="STRING" id="2025994.A0A2T3AMS4"/>
<evidence type="ECO:0000313" key="1">
    <source>
        <dbReference type="EMBL" id="PSS03742.1"/>
    </source>
</evidence>
<accession>A0A2T3AMS4</accession>
<proteinExistence type="predicted"/>
<gene>
    <name evidence="1" type="ORF">BD289DRAFT_478237</name>
</gene>
<dbReference type="AlphaFoldDB" id="A0A2T3AMS4"/>
<sequence length="498" mass="53957">MHLSRTFNASPHCLPSPNGQYVATLLDTEITIRKVKTLRILKTISLPRGVATPVTALQWSPSSRLVLVTAGKDVHVFSASKENDYSASIRNVVPPAVKPSFVVFGALDTDVCVCASLGLRFAIFDLVSSKITEVASPKFHTSASAQRGFCFRPESRHLAVMTRSSGKDVISVHHPDTKELQRSWHADTVDAQGIVWSPDGKWLVTWESAAHGHKVLFYTPDGNLFKTWSGPRILEPSDADIELGPGVRLLAFSADGHRLAVGDSSMRICILDMTSVTESLRLQHPTSIVPTDTLQVWQENSATVGQKFARAVQTVYPPFVPQIITSPPPSGCSLLSFDRSSTLLATRLENVPNTIWVWDAIAAELRGVLLFRGMVSRVLWHPVIRETLLVVCDGDACTSVAFVWDPLSEGPISVDLSGRLSSGKVHVAWLALDQAELGALFASDCKDYVLASLADPGSEDAVPWCAGSEASEALDSVPGSDAGEEASQLDDTFCFKKI</sequence>
<protein>
    <recommendedName>
        <fullName evidence="3">WD40-repeat-containing domain protein</fullName>
    </recommendedName>
</protein>
<dbReference type="PANTHER" id="PTHR16220">
    <property type="entry name" value="WD REPEAT PROTEIN 8-RELATED"/>
    <property type="match status" value="1"/>
</dbReference>
<dbReference type="EMBL" id="KZ678373">
    <property type="protein sequence ID" value="PSS03742.1"/>
    <property type="molecule type" value="Genomic_DNA"/>
</dbReference>
<dbReference type="Proteomes" id="UP000241462">
    <property type="component" value="Unassembled WGS sequence"/>
</dbReference>
<dbReference type="GO" id="GO:0005815">
    <property type="term" value="C:microtubule organizing center"/>
    <property type="evidence" value="ECO:0007669"/>
    <property type="project" value="TreeGrafter"/>
</dbReference>
<dbReference type="InParanoid" id="A0A2T3AMS4"/>
<dbReference type="InterPro" id="IPR015943">
    <property type="entry name" value="WD40/YVTN_repeat-like_dom_sf"/>
</dbReference>
<evidence type="ECO:0000313" key="2">
    <source>
        <dbReference type="Proteomes" id="UP000241462"/>
    </source>
</evidence>
<dbReference type="InterPro" id="IPR052778">
    <property type="entry name" value="Centrosome-WD_assoc"/>
</dbReference>
<organism evidence="1 2">
    <name type="scientific">Coniella lustricola</name>
    <dbReference type="NCBI Taxonomy" id="2025994"/>
    <lineage>
        <taxon>Eukaryota</taxon>
        <taxon>Fungi</taxon>
        <taxon>Dikarya</taxon>
        <taxon>Ascomycota</taxon>
        <taxon>Pezizomycotina</taxon>
        <taxon>Sordariomycetes</taxon>
        <taxon>Sordariomycetidae</taxon>
        <taxon>Diaporthales</taxon>
        <taxon>Schizoparmaceae</taxon>
        <taxon>Coniella</taxon>
    </lineage>
</organism>
<dbReference type="SMART" id="SM00320">
    <property type="entry name" value="WD40"/>
    <property type="match status" value="4"/>
</dbReference>
<dbReference type="GO" id="GO:1990811">
    <property type="term" value="C:MWP complex"/>
    <property type="evidence" value="ECO:0007669"/>
    <property type="project" value="TreeGrafter"/>
</dbReference>
<name>A0A2T3AMS4_9PEZI</name>
<dbReference type="SUPFAM" id="SSF82171">
    <property type="entry name" value="DPP6 N-terminal domain-like"/>
    <property type="match status" value="1"/>
</dbReference>
<dbReference type="OrthoDB" id="308690at2759"/>